<dbReference type="GO" id="GO:0008320">
    <property type="term" value="F:protein transmembrane transporter activity"/>
    <property type="evidence" value="ECO:0007669"/>
    <property type="project" value="UniProtKB-UniRule"/>
</dbReference>
<evidence type="ECO:0000256" key="8">
    <source>
        <dbReference type="ARBA" id="ARBA00023136"/>
    </source>
</evidence>
<accession>A0A5B0DXF9</accession>
<protein>
    <recommendedName>
        <fullName evidence="9">Sec-independent protein translocase protein TatB</fullName>
    </recommendedName>
</protein>
<keyword evidence="8 9" id="KW-0472">Membrane</keyword>
<dbReference type="Pfam" id="PF02416">
    <property type="entry name" value="TatA_B_E"/>
    <property type="match status" value="1"/>
</dbReference>
<dbReference type="EMBL" id="VTWH01000002">
    <property type="protein sequence ID" value="KAA0970692.1"/>
    <property type="molecule type" value="Genomic_DNA"/>
</dbReference>
<evidence type="ECO:0000256" key="11">
    <source>
        <dbReference type="SAM" id="Phobius"/>
    </source>
</evidence>
<keyword evidence="7 9" id="KW-0811">Translocation</keyword>
<organism evidence="12 13">
    <name type="scientific">Aureimonas fodinaquatilis</name>
    <dbReference type="NCBI Taxonomy" id="2565783"/>
    <lineage>
        <taxon>Bacteria</taxon>
        <taxon>Pseudomonadati</taxon>
        <taxon>Pseudomonadota</taxon>
        <taxon>Alphaproteobacteria</taxon>
        <taxon>Hyphomicrobiales</taxon>
        <taxon>Aurantimonadaceae</taxon>
        <taxon>Aureimonas</taxon>
    </lineage>
</organism>
<keyword evidence="6 9" id="KW-1133">Transmembrane helix</keyword>
<dbReference type="GO" id="GO:0033281">
    <property type="term" value="C:TAT protein transport complex"/>
    <property type="evidence" value="ECO:0007669"/>
    <property type="project" value="UniProtKB-UniRule"/>
</dbReference>
<gene>
    <name evidence="9 12" type="primary">tatB</name>
    <name evidence="12" type="ORF">FPY71_09395</name>
</gene>
<dbReference type="NCBIfam" id="TIGR01410">
    <property type="entry name" value="tatB"/>
    <property type="match status" value="1"/>
</dbReference>
<keyword evidence="5 9" id="KW-0653">Protein transport</keyword>
<dbReference type="RefSeq" id="WP_149299900.1">
    <property type="nucleotide sequence ID" value="NZ_VTWH01000002.1"/>
</dbReference>
<dbReference type="InterPro" id="IPR003369">
    <property type="entry name" value="TatA/B/E"/>
</dbReference>
<feature type="compositionally biased region" description="Low complexity" evidence="10">
    <location>
        <begin position="98"/>
        <end position="135"/>
    </location>
</feature>
<dbReference type="Proteomes" id="UP000324738">
    <property type="component" value="Unassembled WGS sequence"/>
</dbReference>
<comment type="caution">
    <text evidence="12">The sequence shown here is derived from an EMBL/GenBank/DDBJ whole genome shotgun (WGS) entry which is preliminary data.</text>
</comment>
<evidence type="ECO:0000256" key="6">
    <source>
        <dbReference type="ARBA" id="ARBA00022989"/>
    </source>
</evidence>
<evidence type="ECO:0000313" key="12">
    <source>
        <dbReference type="EMBL" id="KAA0970692.1"/>
    </source>
</evidence>
<evidence type="ECO:0000256" key="5">
    <source>
        <dbReference type="ARBA" id="ARBA00022927"/>
    </source>
</evidence>
<evidence type="ECO:0000256" key="4">
    <source>
        <dbReference type="ARBA" id="ARBA00022692"/>
    </source>
</evidence>
<dbReference type="PRINTS" id="PR01506">
    <property type="entry name" value="TATBPROTEIN"/>
</dbReference>
<feature type="region of interest" description="Disordered" evidence="10">
    <location>
        <begin position="94"/>
        <end position="149"/>
    </location>
</feature>
<evidence type="ECO:0000313" key="13">
    <source>
        <dbReference type="Proteomes" id="UP000324738"/>
    </source>
</evidence>
<comment type="subcellular location">
    <subcellularLocation>
        <location evidence="9">Cell membrane</location>
        <topology evidence="9">Single-pass membrane protein</topology>
    </subcellularLocation>
    <subcellularLocation>
        <location evidence="1">Membrane</location>
        <topology evidence="1">Single-pass membrane protein</topology>
    </subcellularLocation>
</comment>
<keyword evidence="3 9" id="KW-1003">Cell membrane</keyword>
<keyword evidence="4 9" id="KW-0812">Transmembrane</keyword>
<name>A0A5B0DXF9_9HYPH</name>
<dbReference type="Gene3D" id="1.20.5.3310">
    <property type="match status" value="1"/>
</dbReference>
<evidence type="ECO:0000256" key="10">
    <source>
        <dbReference type="SAM" id="MobiDB-lite"/>
    </source>
</evidence>
<evidence type="ECO:0000256" key="7">
    <source>
        <dbReference type="ARBA" id="ARBA00023010"/>
    </source>
</evidence>
<evidence type="ECO:0000256" key="2">
    <source>
        <dbReference type="ARBA" id="ARBA00022448"/>
    </source>
</evidence>
<keyword evidence="13" id="KW-1185">Reference proteome</keyword>
<dbReference type="OrthoDB" id="7206969at2"/>
<dbReference type="InterPro" id="IPR018448">
    <property type="entry name" value="TatB"/>
</dbReference>
<proteinExistence type="inferred from homology"/>
<dbReference type="PANTHER" id="PTHR33162">
    <property type="entry name" value="SEC-INDEPENDENT PROTEIN TRANSLOCASE PROTEIN TATA, CHLOROPLASTIC"/>
    <property type="match status" value="1"/>
</dbReference>
<dbReference type="PANTHER" id="PTHR33162:SF1">
    <property type="entry name" value="SEC-INDEPENDENT PROTEIN TRANSLOCASE PROTEIN TATA, CHLOROPLASTIC"/>
    <property type="match status" value="1"/>
</dbReference>
<reference evidence="12 13" key="1">
    <citation type="submission" date="2019-08" db="EMBL/GenBank/DDBJ databases">
        <title>Aureimonas fodiniaquatilis sp. nov., isolated from a coal mine wastewater.</title>
        <authorList>
            <person name="Kim W."/>
        </authorList>
    </citation>
    <scope>NUCLEOTIDE SEQUENCE [LARGE SCALE GENOMIC DNA]</scope>
    <source>
        <strain evidence="12 13">CAU 1482</strain>
    </source>
</reference>
<keyword evidence="2 9" id="KW-0813">Transport</keyword>
<dbReference type="GO" id="GO:0043953">
    <property type="term" value="P:protein transport by the Tat complex"/>
    <property type="evidence" value="ECO:0007669"/>
    <property type="project" value="UniProtKB-UniRule"/>
</dbReference>
<dbReference type="HAMAP" id="MF_00237">
    <property type="entry name" value="TatB"/>
    <property type="match status" value="1"/>
</dbReference>
<comment type="similarity">
    <text evidence="9">Belongs to the TatB family.</text>
</comment>
<evidence type="ECO:0000256" key="9">
    <source>
        <dbReference type="HAMAP-Rule" id="MF_00237"/>
    </source>
</evidence>
<comment type="function">
    <text evidence="9">Part of the twin-arginine translocation (Tat) system that transports large folded proteins containing a characteristic twin-arginine motif in their signal peptide across membranes. Together with TatC, TatB is part of a receptor directly interacting with Tat signal peptides. TatB may form an oligomeric binding site that transiently accommodates folded Tat precursor proteins before their translocation.</text>
</comment>
<evidence type="ECO:0000256" key="3">
    <source>
        <dbReference type="ARBA" id="ARBA00022475"/>
    </source>
</evidence>
<comment type="subunit">
    <text evidence="9">The Tat system comprises two distinct complexes: a TatABC complex, containing multiple copies of TatA, TatB and TatC subunits, and a separate TatA complex, containing only TatA subunits. Substrates initially bind to the TatABC complex, which probably triggers association of the separate TatA complex to form the active translocon.</text>
</comment>
<dbReference type="AlphaFoldDB" id="A0A5B0DXF9"/>
<evidence type="ECO:0000256" key="1">
    <source>
        <dbReference type="ARBA" id="ARBA00004167"/>
    </source>
</evidence>
<sequence length="149" mass="15924">MFEIGWLELLVIAVVMIVVVGPKDLPGMLRTFGRTTTQLRRMAGDFRKQFDDALKEAELDEVRKAASDLQKLDPTENIRKAMNPVKAVGDEIRSSLRAAATSPAPKASASPVAAEPSAEAVETAPATSAPVAEPTPVEEKIPAVSRESS</sequence>
<feature type="transmembrane region" description="Helical" evidence="11">
    <location>
        <begin position="6"/>
        <end position="25"/>
    </location>
</feature>